<evidence type="ECO:0000313" key="1">
    <source>
        <dbReference type="EMBL" id="PWY90846.1"/>
    </source>
</evidence>
<evidence type="ECO:0008006" key="3">
    <source>
        <dbReference type="Google" id="ProtNLM"/>
    </source>
</evidence>
<evidence type="ECO:0000313" key="2">
    <source>
        <dbReference type="Proteomes" id="UP000247233"/>
    </source>
</evidence>
<dbReference type="RefSeq" id="XP_025403289.1">
    <property type="nucleotide sequence ID" value="XM_025539113.1"/>
</dbReference>
<dbReference type="PANTHER" id="PTHR38119">
    <property type="entry name" value="BTB DOMAIN-CONTAINING PROTEIN-RELATED"/>
    <property type="match status" value="1"/>
</dbReference>
<sequence>MSAASSFPHFIDGDVRIHIQPDVYQLHSVVLAGYSRVLGELVAPFYALDPLPYLQGLNHLGMREINLVGAVGRKNGIFQIQEPRQIDPDTLEFTTISGVFPIWPEETRRCWNNLFKIFYRLKPNLRDLYGLPILLDRGLELIGLAEEIDATDDVFHAIDSALVGFDQELYHRISTDPVAWVNLAVRIHSGTIFQEAIIHLVGRWNSLTECGFRALPESVRRVCIEKHAELDLKKTATEKQLLKYHPAPVAPHAVIHETNHPEDRDAHLWMAVAVYRQWIGQCMADGQNHQALDGGTSFYRTISEGGNAYLWAIDRTSLVLLPPLGEAEIQTVQAKLSEVKNDAKRIVAPLLLNRSQYDPTIWGELPYLTCCEFRDVDIPW</sequence>
<feature type="non-terminal residue" evidence="1">
    <location>
        <position position="380"/>
    </location>
</feature>
<organism evidence="1 2">
    <name type="scientific">Aspergillus heteromorphus CBS 117.55</name>
    <dbReference type="NCBI Taxonomy" id="1448321"/>
    <lineage>
        <taxon>Eukaryota</taxon>
        <taxon>Fungi</taxon>
        <taxon>Dikarya</taxon>
        <taxon>Ascomycota</taxon>
        <taxon>Pezizomycotina</taxon>
        <taxon>Eurotiomycetes</taxon>
        <taxon>Eurotiomycetidae</taxon>
        <taxon>Eurotiales</taxon>
        <taxon>Aspergillaceae</taxon>
        <taxon>Aspergillus</taxon>
        <taxon>Aspergillus subgen. Circumdati</taxon>
    </lineage>
</organism>
<reference evidence="1 2" key="1">
    <citation type="submission" date="2016-12" db="EMBL/GenBank/DDBJ databases">
        <title>The genomes of Aspergillus section Nigri reveals drivers in fungal speciation.</title>
        <authorList>
            <consortium name="DOE Joint Genome Institute"/>
            <person name="Vesth T.C."/>
            <person name="Nybo J."/>
            <person name="Theobald S."/>
            <person name="Brandl J."/>
            <person name="Frisvad J.C."/>
            <person name="Nielsen K.F."/>
            <person name="Lyhne E.K."/>
            <person name="Kogle M.E."/>
            <person name="Kuo A."/>
            <person name="Riley R."/>
            <person name="Clum A."/>
            <person name="Nolan M."/>
            <person name="Lipzen A."/>
            <person name="Salamov A."/>
            <person name="Henrissat B."/>
            <person name="Wiebenga A."/>
            <person name="De Vries R.P."/>
            <person name="Grigoriev I.V."/>
            <person name="Mortensen U.H."/>
            <person name="Andersen M.R."/>
            <person name="Baker S.E."/>
        </authorList>
    </citation>
    <scope>NUCLEOTIDE SEQUENCE [LARGE SCALE GENOMIC DNA]</scope>
    <source>
        <strain evidence="1 2">CBS 117.55</strain>
    </source>
</reference>
<dbReference type="GeneID" id="37061350"/>
<dbReference type="OrthoDB" id="2129688at2759"/>
<comment type="caution">
    <text evidence="1">The sequence shown here is derived from an EMBL/GenBank/DDBJ whole genome shotgun (WGS) entry which is preliminary data.</text>
</comment>
<dbReference type="EMBL" id="MSFL01000002">
    <property type="protein sequence ID" value="PWY90846.1"/>
    <property type="molecule type" value="Genomic_DNA"/>
</dbReference>
<dbReference type="AlphaFoldDB" id="A0A317WWR9"/>
<dbReference type="Proteomes" id="UP000247233">
    <property type="component" value="Unassembled WGS sequence"/>
</dbReference>
<dbReference type="VEuPathDB" id="FungiDB:BO70DRAFT_284088"/>
<protein>
    <recommendedName>
        <fullName evidence="3">BTB domain-containing protein</fullName>
    </recommendedName>
</protein>
<dbReference type="STRING" id="1448321.A0A317WWR9"/>
<proteinExistence type="predicted"/>
<gene>
    <name evidence="1" type="ORF">BO70DRAFT_284088</name>
</gene>
<keyword evidence="2" id="KW-1185">Reference proteome</keyword>
<dbReference type="PANTHER" id="PTHR38119:SF2">
    <property type="entry name" value="TRANSCRIPTION FACTOR DOMAIN-CONTAINING PROTEIN"/>
    <property type="match status" value="1"/>
</dbReference>
<name>A0A317WWR9_9EURO</name>
<accession>A0A317WWR9</accession>